<dbReference type="NCBIfam" id="TIGR01549">
    <property type="entry name" value="HAD-SF-IA-v1"/>
    <property type="match status" value="1"/>
</dbReference>
<dbReference type="Gene3D" id="1.10.150.520">
    <property type="match status" value="1"/>
</dbReference>
<dbReference type="InterPro" id="IPR051400">
    <property type="entry name" value="HAD-like_hydrolase"/>
</dbReference>
<dbReference type="GO" id="GO:0044281">
    <property type="term" value="P:small molecule metabolic process"/>
    <property type="evidence" value="ECO:0007669"/>
    <property type="project" value="UniProtKB-ARBA"/>
</dbReference>
<organism evidence="5 6">
    <name type="scientific">Salimicrobium halophilum</name>
    <dbReference type="NCBI Taxonomy" id="86666"/>
    <lineage>
        <taxon>Bacteria</taxon>
        <taxon>Bacillati</taxon>
        <taxon>Bacillota</taxon>
        <taxon>Bacilli</taxon>
        <taxon>Bacillales</taxon>
        <taxon>Bacillaceae</taxon>
        <taxon>Salimicrobium</taxon>
    </lineage>
</organism>
<keyword evidence="2" id="KW-0479">Metal-binding</keyword>
<protein>
    <submittedName>
        <fullName evidence="5">Putative hydrolase of the HAD superfamily</fullName>
    </submittedName>
</protein>
<dbReference type="PRINTS" id="PR00413">
    <property type="entry name" value="HADHALOGNASE"/>
</dbReference>
<keyword evidence="3 5" id="KW-0378">Hydrolase</keyword>
<dbReference type="Pfam" id="PF13419">
    <property type="entry name" value="HAD_2"/>
    <property type="match status" value="1"/>
</dbReference>
<dbReference type="AlphaFoldDB" id="A0A1G8V8W2"/>
<dbReference type="GO" id="GO:0016791">
    <property type="term" value="F:phosphatase activity"/>
    <property type="evidence" value="ECO:0007669"/>
    <property type="project" value="TreeGrafter"/>
</dbReference>
<keyword evidence="4" id="KW-0460">Magnesium</keyword>
<dbReference type="InterPro" id="IPR023214">
    <property type="entry name" value="HAD_sf"/>
</dbReference>
<dbReference type="EMBL" id="FNEV01000008">
    <property type="protein sequence ID" value="SDJ62521.1"/>
    <property type="molecule type" value="Genomic_DNA"/>
</dbReference>
<dbReference type="Gene3D" id="3.40.50.1000">
    <property type="entry name" value="HAD superfamily/HAD-like"/>
    <property type="match status" value="1"/>
</dbReference>
<comment type="cofactor">
    <cofactor evidence="1">
        <name>Mg(2+)</name>
        <dbReference type="ChEBI" id="CHEBI:18420"/>
    </cofactor>
</comment>
<dbReference type="RefSeq" id="WP_093194281.1">
    <property type="nucleotide sequence ID" value="NZ_FNEV01000008.1"/>
</dbReference>
<dbReference type="PANTHER" id="PTHR46470">
    <property type="entry name" value="N-ACYLNEURAMINATE-9-PHOSPHATASE"/>
    <property type="match status" value="1"/>
</dbReference>
<dbReference type="InterPro" id="IPR036412">
    <property type="entry name" value="HAD-like_sf"/>
</dbReference>
<dbReference type="InterPro" id="IPR006439">
    <property type="entry name" value="HAD-SF_hydro_IA"/>
</dbReference>
<keyword evidence="6" id="KW-1185">Reference proteome</keyword>
<evidence type="ECO:0000256" key="3">
    <source>
        <dbReference type="ARBA" id="ARBA00022801"/>
    </source>
</evidence>
<dbReference type="PANTHER" id="PTHR46470:SF2">
    <property type="entry name" value="GLYCERALDEHYDE 3-PHOSPHATE PHOSPHATASE"/>
    <property type="match status" value="1"/>
</dbReference>
<gene>
    <name evidence="5" type="ORF">SAMN04490247_2579</name>
</gene>
<dbReference type="SFLD" id="SFLDG01135">
    <property type="entry name" value="C1.5.6:_HAD__Beta-PGM__Phospha"/>
    <property type="match status" value="1"/>
</dbReference>
<accession>A0A1G8V8W2</accession>
<dbReference type="SFLD" id="SFLDG01129">
    <property type="entry name" value="C1.5:_HAD__Beta-PGM__Phosphata"/>
    <property type="match status" value="1"/>
</dbReference>
<dbReference type="STRING" id="86666.SAMN04490247_2579"/>
<evidence type="ECO:0000256" key="1">
    <source>
        <dbReference type="ARBA" id="ARBA00001946"/>
    </source>
</evidence>
<evidence type="ECO:0000256" key="2">
    <source>
        <dbReference type="ARBA" id="ARBA00022723"/>
    </source>
</evidence>
<dbReference type="SUPFAM" id="SSF56784">
    <property type="entry name" value="HAD-like"/>
    <property type="match status" value="1"/>
</dbReference>
<dbReference type="Proteomes" id="UP000199225">
    <property type="component" value="Unassembled WGS sequence"/>
</dbReference>
<name>A0A1G8V8W2_9BACI</name>
<dbReference type="OrthoDB" id="9809962at2"/>
<sequence length="221" mass="25599">MIKAVIFDLDGTLLDRDATVEVFVYDQYERFIEFLNHIPKENYMKRFIELDDHGYAWKDKVYSRLVEEFAIQGISWEELLQDYVDHFNKHCIPFPNLLETLGRLKQQGFLLGVITNGKGQFQMDNIRALGIGDFTDTILISEWEGVKKPDPFIFEKAVERLKVHPEECVYIGDHPDKDVKAAEAVGMTGVWKKNHLWKQPLDNLVIEELNEIPGIVQSVSS</sequence>
<dbReference type="NCBIfam" id="TIGR01509">
    <property type="entry name" value="HAD-SF-IA-v3"/>
    <property type="match status" value="1"/>
</dbReference>
<dbReference type="GO" id="GO:0046872">
    <property type="term" value="F:metal ion binding"/>
    <property type="evidence" value="ECO:0007669"/>
    <property type="project" value="UniProtKB-KW"/>
</dbReference>
<dbReference type="InterPro" id="IPR041492">
    <property type="entry name" value="HAD_2"/>
</dbReference>
<proteinExistence type="predicted"/>
<dbReference type="SFLD" id="SFLDS00003">
    <property type="entry name" value="Haloacid_Dehalogenase"/>
    <property type="match status" value="1"/>
</dbReference>
<evidence type="ECO:0000313" key="6">
    <source>
        <dbReference type="Proteomes" id="UP000199225"/>
    </source>
</evidence>
<reference evidence="6" key="1">
    <citation type="submission" date="2016-10" db="EMBL/GenBank/DDBJ databases">
        <authorList>
            <person name="Varghese N."/>
            <person name="Submissions S."/>
        </authorList>
    </citation>
    <scope>NUCLEOTIDE SEQUENCE [LARGE SCALE GENOMIC DNA]</scope>
    <source>
        <strain evidence="6">DSM 4771</strain>
    </source>
</reference>
<evidence type="ECO:0000256" key="4">
    <source>
        <dbReference type="ARBA" id="ARBA00022842"/>
    </source>
</evidence>
<evidence type="ECO:0000313" key="5">
    <source>
        <dbReference type="EMBL" id="SDJ62521.1"/>
    </source>
</evidence>